<protein>
    <recommendedName>
        <fullName evidence="3">HTH cro/C1-type domain-containing protein</fullName>
    </recommendedName>
</protein>
<evidence type="ECO:0000313" key="2">
    <source>
        <dbReference type="Proteomes" id="UP001250218"/>
    </source>
</evidence>
<dbReference type="EMBL" id="JARQDL010000011">
    <property type="protein sequence ID" value="MDT2946631.1"/>
    <property type="molecule type" value="Genomic_DNA"/>
</dbReference>
<dbReference type="Proteomes" id="UP001250218">
    <property type="component" value="Unassembled WGS sequence"/>
</dbReference>
<comment type="caution">
    <text evidence="1">The sequence shown here is derived from an EMBL/GenBank/DDBJ whole genome shotgun (WGS) entry which is preliminary data.</text>
</comment>
<gene>
    <name evidence="1" type="ORF">P7I04_11395</name>
</gene>
<sequence length="64" mass="7367">MLLTKENKRALKRIKGEQVLTYQELADAVGLHSNTIRKIIKNTEAEEVKSKTFQAISQFISKNY</sequence>
<name>A0AAW8UJX4_9LACT</name>
<evidence type="ECO:0008006" key="3">
    <source>
        <dbReference type="Google" id="ProtNLM"/>
    </source>
</evidence>
<organism evidence="1 2">
    <name type="scientific">Lactococcus lactis</name>
    <dbReference type="NCBI Taxonomy" id="1358"/>
    <lineage>
        <taxon>Bacteria</taxon>
        <taxon>Bacillati</taxon>
        <taxon>Bacillota</taxon>
        <taxon>Bacilli</taxon>
        <taxon>Lactobacillales</taxon>
        <taxon>Streptococcaceae</taxon>
        <taxon>Lactococcus</taxon>
    </lineage>
</organism>
<evidence type="ECO:0000313" key="1">
    <source>
        <dbReference type="EMBL" id="MDT2946631.1"/>
    </source>
</evidence>
<reference evidence="1" key="1">
    <citation type="submission" date="2023-03" db="EMBL/GenBank/DDBJ databases">
        <authorList>
            <person name="Shen W."/>
            <person name="Cai J."/>
        </authorList>
    </citation>
    <scope>NUCLEOTIDE SEQUENCE</scope>
    <source>
        <strain evidence="1">Y37</strain>
    </source>
</reference>
<dbReference type="RefSeq" id="WP_311805617.1">
    <property type="nucleotide sequence ID" value="NZ_JARQCI010000001.1"/>
</dbReference>
<proteinExistence type="predicted"/>
<dbReference type="AlphaFoldDB" id="A0AAW8UJX4"/>
<accession>A0AAW8UJX4</accession>